<evidence type="ECO:0000313" key="2">
    <source>
        <dbReference type="Proteomes" id="UP001174936"/>
    </source>
</evidence>
<evidence type="ECO:0000313" key="1">
    <source>
        <dbReference type="EMBL" id="KAK0639858.1"/>
    </source>
</evidence>
<dbReference type="Proteomes" id="UP001174936">
    <property type="component" value="Unassembled WGS sequence"/>
</dbReference>
<name>A0AA39XTB7_9PEZI</name>
<dbReference type="AlphaFoldDB" id="A0AA39XTB7"/>
<keyword evidence="2" id="KW-1185">Reference proteome</keyword>
<accession>A0AA39XTB7</accession>
<dbReference type="EMBL" id="JAULSV010000007">
    <property type="protein sequence ID" value="KAK0639858.1"/>
    <property type="molecule type" value="Genomic_DNA"/>
</dbReference>
<organism evidence="1 2">
    <name type="scientific">Cercophora newfieldiana</name>
    <dbReference type="NCBI Taxonomy" id="92897"/>
    <lineage>
        <taxon>Eukaryota</taxon>
        <taxon>Fungi</taxon>
        <taxon>Dikarya</taxon>
        <taxon>Ascomycota</taxon>
        <taxon>Pezizomycotina</taxon>
        <taxon>Sordariomycetes</taxon>
        <taxon>Sordariomycetidae</taxon>
        <taxon>Sordariales</taxon>
        <taxon>Lasiosphaeriaceae</taxon>
        <taxon>Cercophora</taxon>
    </lineage>
</organism>
<reference evidence="1" key="1">
    <citation type="submission" date="2023-06" db="EMBL/GenBank/DDBJ databases">
        <title>Genome-scale phylogeny and comparative genomics of the fungal order Sordariales.</title>
        <authorList>
            <consortium name="Lawrence Berkeley National Laboratory"/>
            <person name="Hensen N."/>
            <person name="Bonometti L."/>
            <person name="Westerberg I."/>
            <person name="Brannstrom I.O."/>
            <person name="Guillou S."/>
            <person name="Cros-Aarteil S."/>
            <person name="Calhoun S."/>
            <person name="Haridas S."/>
            <person name="Kuo A."/>
            <person name="Mondo S."/>
            <person name="Pangilinan J."/>
            <person name="Riley R."/>
            <person name="Labutti K."/>
            <person name="Andreopoulos B."/>
            <person name="Lipzen A."/>
            <person name="Chen C."/>
            <person name="Yanf M."/>
            <person name="Daum C."/>
            <person name="Ng V."/>
            <person name="Clum A."/>
            <person name="Steindorff A."/>
            <person name="Ohm R."/>
            <person name="Martin F."/>
            <person name="Silar P."/>
            <person name="Natvig D."/>
            <person name="Lalanne C."/>
            <person name="Gautier V."/>
            <person name="Ament-Velasquez S.L."/>
            <person name="Kruys A."/>
            <person name="Hutchinson M.I."/>
            <person name="Powell A.J."/>
            <person name="Barry K."/>
            <person name="Miller A.N."/>
            <person name="Grigoriev I.V."/>
            <person name="Debuchy R."/>
            <person name="Gladieux P."/>
            <person name="Thoren M.H."/>
            <person name="Johannesson H."/>
        </authorList>
    </citation>
    <scope>NUCLEOTIDE SEQUENCE</scope>
    <source>
        <strain evidence="1">SMH2532-1</strain>
    </source>
</reference>
<comment type="caution">
    <text evidence="1">The sequence shown here is derived from an EMBL/GenBank/DDBJ whole genome shotgun (WGS) entry which is preliminary data.</text>
</comment>
<gene>
    <name evidence="1" type="ORF">B0T16DRAFT_248888</name>
</gene>
<proteinExistence type="predicted"/>
<sequence>MPPHATVISSIAETLSTGSASDVPSQLRVAPVGPGGVRRPRMTAEYTARARHRTACHGMFGIYAGSRVLLNALHDDRRRRPLACLRCPRIQLANDELYNGRNDGWMITLNNASDREVFYCGATRAMGGHSGPIYHRQNGSIIA</sequence>
<protein>
    <submittedName>
        <fullName evidence="1">Uncharacterized protein</fullName>
    </submittedName>
</protein>